<dbReference type="EMBL" id="BMRP01000061">
    <property type="protein sequence ID" value="GGU99046.1"/>
    <property type="molecule type" value="Genomic_DNA"/>
</dbReference>
<evidence type="ECO:0008006" key="4">
    <source>
        <dbReference type="Google" id="ProtNLM"/>
    </source>
</evidence>
<comment type="caution">
    <text evidence="2">The sequence shown here is derived from an EMBL/GenBank/DDBJ whole genome shotgun (WGS) entry which is preliminary data.</text>
</comment>
<evidence type="ECO:0000313" key="3">
    <source>
        <dbReference type="Proteomes" id="UP000654471"/>
    </source>
</evidence>
<reference evidence="3" key="1">
    <citation type="journal article" date="2019" name="Int. J. Syst. Evol. Microbiol.">
        <title>The Global Catalogue of Microorganisms (GCM) 10K type strain sequencing project: providing services to taxonomists for standard genome sequencing and annotation.</title>
        <authorList>
            <consortium name="The Broad Institute Genomics Platform"/>
            <consortium name="The Broad Institute Genome Sequencing Center for Infectious Disease"/>
            <person name="Wu L."/>
            <person name="Ma J."/>
        </authorList>
    </citation>
    <scope>NUCLEOTIDE SEQUENCE [LARGE SCALE GENOMIC DNA]</scope>
    <source>
        <strain evidence="3">JCM 3399</strain>
    </source>
</reference>
<protein>
    <recommendedName>
        <fullName evidence="4">Transposase</fullName>
    </recommendedName>
</protein>
<evidence type="ECO:0000256" key="1">
    <source>
        <dbReference type="SAM" id="MobiDB-lite"/>
    </source>
</evidence>
<accession>A0ABQ2VQZ4</accession>
<dbReference type="Proteomes" id="UP000654471">
    <property type="component" value="Unassembled WGS sequence"/>
</dbReference>
<feature type="region of interest" description="Disordered" evidence="1">
    <location>
        <begin position="40"/>
        <end position="60"/>
    </location>
</feature>
<sequence length="99" mass="10747">MRAPTNVGRGHGAPFPALPARAGQGLARFLASSRARGGHFGEHCSEAPMSSTTTVNETSRRLSVPLQGTVRCVQARARLVRALYERLDRLDKVRPVRAL</sequence>
<feature type="compositionally biased region" description="Polar residues" evidence="1">
    <location>
        <begin position="48"/>
        <end position="57"/>
    </location>
</feature>
<evidence type="ECO:0000313" key="2">
    <source>
        <dbReference type="EMBL" id="GGU99046.1"/>
    </source>
</evidence>
<gene>
    <name evidence="2" type="ORF">GCM10010211_78060</name>
</gene>
<name>A0ABQ2VQZ4_9ACTN</name>
<proteinExistence type="predicted"/>
<organism evidence="2 3">
    <name type="scientific">Streptomyces albospinus</name>
    <dbReference type="NCBI Taxonomy" id="285515"/>
    <lineage>
        <taxon>Bacteria</taxon>
        <taxon>Bacillati</taxon>
        <taxon>Actinomycetota</taxon>
        <taxon>Actinomycetes</taxon>
        <taxon>Kitasatosporales</taxon>
        <taxon>Streptomycetaceae</taxon>
        <taxon>Streptomyces</taxon>
    </lineage>
</organism>
<keyword evidence="3" id="KW-1185">Reference proteome</keyword>